<evidence type="ECO:0000313" key="3">
    <source>
        <dbReference type="Proteomes" id="UP000001307"/>
    </source>
</evidence>
<feature type="region of interest" description="Disordered" evidence="1">
    <location>
        <begin position="18"/>
        <end position="230"/>
    </location>
</feature>
<proteinExistence type="predicted"/>
<dbReference type="EMBL" id="FN653055">
    <property type="protein sequence ID" value="CBY10414.1"/>
    <property type="molecule type" value="Genomic_DNA"/>
</dbReference>
<reference evidence="2" key="1">
    <citation type="journal article" date="2010" name="Science">
        <title>Plasticity of animal genome architecture unmasked by rapid evolution of a pelagic tunicate.</title>
        <authorList>
            <person name="Denoeud F."/>
            <person name="Henriet S."/>
            <person name="Mungpakdee S."/>
            <person name="Aury J.M."/>
            <person name="Da Silva C."/>
            <person name="Brinkmann H."/>
            <person name="Mikhaleva J."/>
            <person name="Olsen L.C."/>
            <person name="Jubin C."/>
            <person name="Canestro C."/>
            <person name="Bouquet J.M."/>
            <person name="Danks G."/>
            <person name="Poulain J."/>
            <person name="Campsteijn C."/>
            <person name="Adamski M."/>
            <person name="Cross I."/>
            <person name="Yadetie F."/>
            <person name="Muffato M."/>
            <person name="Louis A."/>
            <person name="Butcher S."/>
            <person name="Tsagkogeorga G."/>
            <person name="Konrad A."/>
            <person name="Singh S."/>
            <person name="Jensen M.F."/>
            <person name="Cong E.H."/>
            <person name="Eikeseth-Otteraa H."/>
            <person name="Noel B."/>
            <person name="Anthouard V."/>
            <person name="Porcel B.M."/>
            <person name="Kachouri-Lafond R."/>
            <person name="Nishino A."/>
            <person name="Ugolini M."/>
            <person name="Chourrout P."/>
            <person name="Nishida H."/>
            <person name="Aasland R."/>
            <person name="Huzurbazar S."/>
            <person name="Westhof E."/>
            <person name="Delsuc F."/>
            <person name="Lehrach H."/>
            <person name="Reinhardt R."/>
            <person name="Weissenbach J."/>
            <person name="Roy S.W."/>
            <person name="Artiguenave F."/>
            <person name="Postlethwait J.H."/>
            <person name="Manak J.R."/>
            <person name="Thompson E.M."/>
            <person name="Jaillon O."/>
            <person name="Du Pasquier L."/>
            <person name="Boudinot P."/>
            <person name="Liberles D.A."/>
            <person name="Volff J.N."/>
            <person name="Philippe H."/>
            <person name="Lenhard B."/>
            <person name="Roest Crollius H."/>
            <person name="Wincker P."/>
            <person name="Chourrout D."/>
        </authorList>
    </citation>
    <scope>NUCLEOTIDE SEQUENCE [LARGE SCALE GENOMIC DNA]</scope>
</reference>
<feature type="compositionally biased region" description="Acidic residues" evidence="1">
    <location>
        <begin position="74"/>
        <end position="87"/>
    </location>
</feature>
<dbReference type="OrthoDB" id="10564147at2759"/>
<feature type="compositionally biased region" description="Basic and acidic residues" evidence="1">
    <location>
        <begin position="88"/>
        <end position="97"/>
    </location>
</feature>
<keyword evidence="3" id="KW-1185">Reference proteome</keyword>
<feature type="compositionally biased region" description="Basic and acidic residues" evidence="1">
    <location>
        <begin position="182"/>
        <end position="191"/>
    </location>
</feature>
<evidence type="ECO:0000313" key="2">
    <source>
        <dbReference type="EMBL" id="CBY10414.1"/>
    </source>
</evidence>
<accession>E4XIL3</accession>
<gene>
    <name evidence="2" type="ORF">GSOID_T00012437001</name>
</gene>
<dbReference type="InParanoid" id="E4XIL3"/>
<dbReference type="AlphaFoldDB" id="E4XIL3"/>
<feature type="compositionally biased region" description="Basic and acidic residues" evidence="1">
    <location>
        <begin position="159"/>
        <end position="174"/>
    </location>
</feature>
<dbReference type="Proteomes" id="UP000001307">
    <property type="component" value="Unassembled WGS sequence"/>
</dbReference>
<protein>
    <submittedName>
        <fullName evidence="2">Uncharacterized protein</fullName>
    </submittedName>
</protein>
<feature type="compositionally biased region" description="Polar residues" evidence="1">
    <location>
        <begin position="45"/>
        <end position="60"/>
    </location>
</feature>
<sequence length="264" mass="29894">MMKFNLCLSIKDRLRKWQDREQNSRGIQTEEPEEIYRMELAPQPDCSSNVEQALEATQLSGEEPSADQKKEACSEEVPEEQIAEDNEEIMRLQREKGSGSVLNRWPENEPADDGRGSQQTSSTDYTKRMVEIKDQDKSVSKITSSWESKNAGYLDDSSWMDRAKSLSESHHYEPDELLQNDPVDKSRDGFNHTDSSSSSSSSDSDQDELQEAESVYQEDRASSQGYSQQAESAFLAESPFLNVDESSTTSVNQLKSFFESCFSD</sequence>
<name>E4XIL3_OIKDI</name>
<feature type="compositionally biased region" description="Low complexity" evidence="1">
    <location>
        <begin position="194"/>
        <end position="203"/>
    </location>
</feature>
<organism evidence="2">
    <name type="scientific">Oikopleura dioica</name>
    <name type="common">Tunicate</name>
    <dbReference type="NCBI Taxonomy" id="34765"/>
    <lineage>
        <taxon>Eukaryota</taxon>
        <taxon>Metazoa</taxon>
        <taxon>Chordata</taxon>
        <taxon>Tunicata</taxon>
        <taxon>Appendicularia</taxon>
        <taxon>Copelata</taxon>
        <taxon>Oikopleuridae</taxon>
        <taxon>Oikopleura</taxon>
    </lineage>
</organism>
<feature type="compositionally biased region" description="Basic and acidic residues" evidence="1">
    <location>
        <begin position="125"/>
        <end position="139"/>
    </location>
</feature>
<evidence type="ECO:0000256" key="1">
    <source>
        <dbReference type="SAM" id="MobiDB-lite"/>
    </source>
</evidence>